<dbReference type="Proteomes" id="UP000325113">
    <property type="component" value="Unassembled WGS sequence"/>
</dbReference>
<proteinExistence type="predicted"/>
<protein>
    <submittedName>
        <fullName evidence="2">Uncharacterized protein</fullName>
    </submittedName>
</protein>
<feature type="compositionally biased region" description="Basic residues" evidence="1">
    <location>
        <begin position="30"/>
        <end position="43"/>
    </location>
</feature>
<feature type="region of interest" description="Disordered" evidence="1">
    <location>
        <begin position="1"/>
        <end position="117"/>
    </location>
</feature>
<name>A0A5A8D4D0_CAFRO</name>
<comment type="caution">
    <text evidence="2">The sequence shown here is derived from an EMBL/GenBank/DDBJ whole genome shotgun (WGS) entry which is preliminary data.</text>
</comment>
<organism evidence="2 3">
    <name type="scientific">Cafeteria roenbergensis</name>
    <name type="common">Marine flagellate</name>
    <dbReference type="NCBI Taxonomy" id="33653"/>
    <lineage>
        <taxon>Eukaryota</taxon>
        <taxon>Sar</taxon>
        <taxon>Stramenopiles</taxon>
        <taxon>Bigyra</taxon>
        <taxon>Opalozoa</taxon>
        <taxon>Bicosoecida</taxon>
        <taxon>Cafeteriaceae</taxon>
        <taxon>Cafeteria</taxon>
    </lineage>
</organism>
<feature type="compositionally biased region" description="Acidic residues" evidence="1">
    <location>
        <begin position="76"/>
        <end position="91"/>
    </location>
</feature>
<accession>A0A5A8D4D0</accession>
<gene>
    <name evidence="2" type="ORF">FNF31_04402</name>
</gene>
<evidence type="ECO:0000313" key="2">
    <source>
        <dbReference type="EMBL" id="KAA0160236.1"/>
    </source>
</evidence>
<reference evidence="2 3" key="1">
    <citation type="submission" date="2019-07" db="EMBL/GenBank/DDBJ databases">
        <title>Genomes of Cafeteria roenbergensis.</title>
        <authorList>
            <person name="Fischer M.G."/>
            <person name="Hackl T."/>
            <person name="Roman M."/>
        </authorList>
    </citation>
    <scope>NUCLEOTIDE SEQUENCE [LARGE SCALE GENOMIC DNA]</scope>
    <source>
        <strain evidence="2 3">Cflag</strain>
    </source>
</reference>
<evidence type="ECO:0000256" key="1">
    <source>
        <dbReference type="SAM" id="MobiDB-lite"/>
    </source>
</evidence>
<sequence>MDESRRARRGWEMAMAASGHAAARPTRERKPARRARRSAKPSKRLTAEAAQQLAQSRLDALESEAPGELGDGGGAGDDEYEFEDDFDDDEAVTSTRSRRGGRAEPRGAKPKRARVQGPAAHVARALGQRRPPRLADLLLADGIGEDVEPQEAAGDAGRAQAAAGGEGATAAAPAVVFGLLGGTTAAHAAACGVNQLTIGSSARGALPPRSHCVVTGLPALHREPGTGRRYASAAEYTRLTERAD</sequence>
<dbReference type="AlphaFoldDB" id="A0A5A8D4D0"/>
<evidence type="ECO:0000313" key="3">
    <source>
        <dbReference type="Proteomes" id="UP000325113"/>
    </source>
</evidence>
<feature type="compositionally biased region" description="Low complexity" evidence="1">
    <location>
        <begin position="14"/>
        <end position="24"/>
    </location>
</feature>
<dbReference type="EMBL" id="VLTM01000046">
    <property type="protein sequence ID" value="KAA0160236.1"/>
    <property type="molecule type" value="Genomic_DNA"/>
</dbReference>